<evidence type="ECO:0000313" key="9">
    <source>
        <dbReference type="EMBL" id="REC54029.1"/>
    </source>
</evidence>
<evidence type="ECO:0000313" key="10">
    <source>
        <dbReference type="Proteomes" id="UP000257131"/>
    </source>
</evidence>
<keyword evidence="7" id="KW-0813">Transport</keyword>
<dbReference type="InterPro" id="IPR003400">
    <property type="entry name" value="ExbD"/>
</dbReference>
<accession>A0A3D9BKI4</accession>
<feature type="transmembrane region" description="Helical" evidence="8">
    <location>
        <begin position="28"/>
        <end position="46"/>
    </location>
</feature>
<evidence type="ECO:0000256" key="7">
    <source>
        <dbReference type="RuleBase" id="RU003879"/>
    </source>
</evidence>
<keyword evidence="7" id="KW-0653">Protein transport</keyword>
<proteinExistence type="inferred from homology"/>
<dbReference type="GO" id="GO:0015031">
    <property type="term" value="P:protein transport"/>
    <property type="evidence" value="ECO:0007669"/>
    <property type="project" value="UniProtKB-KW"/>
</dbReference>
<keyword evidence="4 7" id="KW-0812">Transmembrane</keyword>
<dbReference type="Proteomes" id="UP000257131">
    <property type="component" value="Unassembled WGS sequence"/>
</dbReference>
<comment type="subcellular location">
    <subcellularLocation>
        <location evidence="1">Cell membrane</location>
        <topology evidence="1">Single-pass membrane protein</topology>
    </subcellularLocation>
    <subcellularLocation>
        <location evidence="7">Cell membrane</location>
        <topology evidence="7">Single-pass type II membrane protein</topology>
    </subcellularLocation>
</comment>
<organism evidence="9 10">
    <name type="scientific">Rhodosalinus sediminis</name>
    <dbReference type="NCBI Taxonomy" id="1940533"/>
    <lineage>
        <taxon>Bacteria</taxon>
        <taxon>Pseudomonadati</taxon>
        <taxon>Pseudomonadota</taxon>
        <taxon>Alphaproteobacteria</taxon>
        <taxon>Rhodobacterales</taxon>
        <taxon>Paracoccaceae</taxon>
        <taxon>Rhodosalinus</taxon>
    </lineage>
</organism>
<dbReference type="Pfam" id="PF02472">
    <property type="entry name" value="ExbD"/>
    <property type="match status" value="1"/>
</dbReference>
<dbReference type="GO" id="GO:0005886">
    <property type="term" value="C:plasma membrane"/>
    <property type="evidence" value="ECO:0007669"/>
    <property type="project" value="UniProtKB-SubCell"/>
</dbReference>
<evidence type="ECO:0000256" key="3">
    <source>
        <dbReference type="ARBA" id="ARBA00022475"/>
    </source>
</evidence>
<keyword evidence="3" id="KW-1003">Cell membrane</keyword>
<sequence length="139" mass="14269">MRGARAFDRGGGALGLPRPARRRAGESVVPMINVVFLLLIFFLMTAEIAPPPPLEVAPPAAEAPPAPGAEAALHVAADGRLAYRDARGEGVWPALDDREGDAALPLRADAAVPAAELARLLGRLAAAGVGEVDLAVVAR</sequence>
<dbReference type="RefSeq" id="WP_115981909.1">
    <property type="nucleotide sequence ID" value="NZ_QOHR01000039.1"/>
</dbReference>
<evidence type="ECO:0000256" key="5">
    <source>
        <dbReference type="ARBA" id="ARBA00022989"/>
    </source>
</evidence>
<protein>
    <submittedName>
        <fullName evidence="9">Biopolymer transporter ExbD</fullName>
    </submittedName>
</protein>
<gene>
    <name evidence="9" type="ORF">DRV84_14310</name>
</gene>
<comment type="similarity">
    <text evidence="2 7">Belongs to the ExbD/TolR family.</text>
</comment>
<evidence type="ECO:0000256" key="4">
    <source>
        <dbReference type="ARBA" id="ARBA00022692"/>
    </source>
</evidence>
<evidence type="ECO:0000256" key="2">
    <source>
        <dbReference type="ARBA" id="ARBA00005811"/>
    </source>
</evidence>
<keyword evidence="6 8" id="KW-0472">Membrane</keyword>
<evidence type="ECO:0000256" key="1">
    <source>
        <dbReference type="ARBA" id="ARBA00004162"/>
    </source>
</evidence>
<keyword evidence="5 8" id="KW-1133">Transmembrane helix</keyword>
<dbReference type="AlphaFoldDB" id="A0A3D9BKI4"/>
<dbReference type="GO" id="GO:0022857">
    <property type="term" value="F:transmembrane transporter activity"/>
    <property type="evidence" value="ECO:0007669"/>
    <property type="project" value="InterPro"/>
</dbReference>
<dbReference type="EMBL" id="QOHR01000039">
    <property type="protein sequence ID" value="REC54029.1"/>
    <property type="molecule type" value="Genomic_DNA"/>
</dbReference>
<dbReference type="OrthoDB" id="8479787at2"/>
<name>A0A3D9BKI4_9RHOB</name>
<comment type="caution">
    <text evidence="9">The sequence shown here is derived from an EMBL/GenBank/DDBJ whole genome shotgun (WGS) entry which is preliminary data.</text>
</comment>
<evidence type="ECO:0000256" key="6">
    <source>
        <dbReference type="ARBA" id="ARBA00023136"/>
    </source>
</evidence>
<keyword evidence="10" id="KW-1185">Reference proteome</keyword>
<reference evidence="9 10" key="1">
    <citation type="journal article" date="2017" name="Int. J. Syst. Evol. Microbiol.">
        <title>Rhodosalinus sediminis gen. nov., sp. nov., isolated from marine saltern.</title>
        <authorList>
            <person name="Guo L.Y."/>
            <person name="Ling S.K."/>
            <person name="Li C.M."/>
            <person name="Chen G.J."/>
            <person name="Du Z.J."/>
        </authorList>
    </citation>
    <scope>NUCLEOTIDE SEQUENCE [LARGE SCALE GENOMIC DNA]</scope>
    <source>
        <strain evidence="9 10">WDN1C137</strain>
    </source>
</reference>
<evidence type="ECO:0000256" key="8">
    <source>
        <dbReference type="SAM" id="Phobius"/>
    </source>
</evidence>